<gene>
    <name evidence="1" type="primary">57R</name>
</gene>
<organism evidence="1 4">
    <name type="scientific">European catfish virus</name>
    <dbReference type="NCBI Taxonomy" id="84739"/>
    <lineage>
        <taxon>Viruses</taxon>
        <taxon>Varidnaviria</taxon>
        <taxon>Bamfordvirae</taxon>
        <taxon>Nucleocytoviricota</taxon>
        <taxon>Megaviricetes</taxon>
        <taxon>Pimascovirales</taxon>
        <taxon>Pimascovirales incertae sedis</taxon>
        <taxon>Iridoviridae</taxon>
        <taxon>Alphairidovirinae</taxon>
        <taxon>Ranavirus</taxon>
        <taxon>Ranavirus perca1</taxon>
        <taxon>Epizootic haematopoietic necrosis virus</taxon>
    </lineage>
</organism>
<evidence type="ECO:0000313" key="1">
    <source>
        <dbReference type="EMBL" id="AFJ52341.1"/>
    </source>
</evidence>
<proteinExistence type="predicted"/>
<dbReference type="Proteomes" id="UP000149504">
    <property type="component" value="Segment"/>
</dbReference>
<sequence>MAVKTFHRFKTFYILRVFKPVRGSPGPSWRRTEAGCKRRTGWVESPCCSG</sequence>
<evidence type="ECO:0000313" key="4">
    <source>
        <dbReference type="Proteomes" id="UP000118593"/>
    </source>
</evidence>
<dbReference type="RefSeq" id="YP_006347649.1">
    <property type="nucleotide sequence ID" value="NC_017940.1"/>
</dbReference>
<evidence type="ECO:0000313" key="3">
    <source>
        <dbReference type="EMBL" id="AMZ05023.1"/>
    </source>
</evidence>
<evidence type="ECO:0000313" key="6">
    <source>
        <dbReference type="Proteomes" id="UP000149504"/>
    </source>
</evidence>
<accession>I2BFN8</accession>
<dbReference type="KEGG" id="vg:12977926"/>
<protein>
    <submittedName>
        <fullName evidence="1">Uncharacterized protein</fullName>
    </submittedName>
</protein>
<evidence type="ECO:0000313" key="5">
    <source>
        <dbReference type="Proteomes" id="UP000149128"/>
    </source>
</evidence>
<dbReference type="Proteomes" id="UP000149128">
    <property type="component" value="Segment"/>
</dbReference>
<evidence type="ECO:0000313" key="2">
    <source>
        <dbReference type="EMBL" id="AMZ04887.1"/>
    </source>
</evidence>
<name>I2BFN8_9VIRU</name>
<dbReference type="EMBL" id="KT989885">
    <property type="protein sequence ID" value="AMZ05023.1"/>
    <property type="molecule type" value="Genomic_DNA"/>
</dbReference>
<dbReference type="EMBL" id="KT989884">
    <property type="protein sequence ID" value="AMZ04887.1"/>
    <property type="molecule type" value="Genomic_DNA"/>
</dbReference>
<dbReference type="EMBL" id="JQ724856">
    <property type="protein sequence ID" value="AFJ52341.1"/>
    <property type="molecule type" value="Genomic_DNA"/>
</dbReference>
<reference evidence="1 4" key="1">
    <citation type="journal article" date="2012" name="J. Virol.">
        <title>Complete genome sequence of European sheatfish virus.</title>
        <authorList>
            <person name="Lopez-Bueno A."/>
            <person name="Mavian C."/>
            <person name="Alcami A."/>
            <person name="Alejo A."/>
        </authorList>
    </citation>
    <scope>NUCLEOTIDE SEQUENCE [LARGE SCALE GENOMIC DNA]</scope>
    <source>
        <strain evidence="1">Valdeolmos</strain>
    </source>
</reference>
<dbReference type="GeneID" id="12977926"/>
<reference evidence="5 6" key="2">
    <citation type="submission" date="2015-11" db="EMBL/GenBank/DDBJ databases">
        <authorList>
            <person name="Horvath B."/>
        </authorList>
    </citation>
    <scope>NUCLEOTIDE SEQUENCE [LARGE SCALE GENOMIC DNA]</scope>
</reference>
<reference evidence="2" key="3">
    <citation type="journal article" date="2016" name="Infect. Genet. Evol.">
        <title>Whole genome sequencing and phylogenetic characterization of brown bullhead (Ameiurus nebulosus) origin ranavirus strains from independent disease outbreaks.</title>
        <authorList>
            <person name="Feher E."/>
            <person name="Doszpoly A."/>
            <person name="Horvath B."/>
            <person name="Marton S."/>
            <person name="Forro B."/>
            <person name="Farkas S.L."/>
            <person name="Banyai K."/>
            <person name="Juhasz T."/>
        </authorList>
    </citation>
    <scope>NUCLEOTIDE SEQUENCE</scope>
    <source>
        <strain evidence="2">13051/2012</strain>
        <strain evidence="3">14612/2012</strain>
    </source>
</reference>
<dbReference type="Proteomes" id="UP000118593">
    <property type="component" value="Segment"/>
</dbReference>